<comment type="function">
    <text evidence="10 12">Specifically methylates the N3 position of the uracil ring of uridine 1498 (m3U1498) in 16S rRNA. Acts on the fully assembled 30S ribosomal subunit.</text>
</comment>
<dbReference type="Pfam" id="PF20260">
    <property type="entry name" value="PUA_4"/>
    <property type="match status" value="1"/>
</dbReference>
<evidence type="ECO:0000256" key="1">
    <source>
        <dbReference type="ARBA" id="ARBA00004496"/>
    </source>
</evidence>
<keyword evidence="9 12" id="KW-0949">S-adenosyl-L-methionine</keyword>
<organism evidence="15 16">
    <name type="scientific">Rhizomicrobium electricum</name>
    <dbReference type="NCBI Taxonomy" id="480070"/>
    <lineage>
        <taxon>Bacteria</taxon>
        <taxon>Pseudomonadati</taxon>
        <taxon>Pseudomonadota</taxon>
        <taxon>Alphaproteobacteria</taxon>
        <taxon>Micropepsales</taxon>
        <taxon>Micropepsaceae</taxon>
        <taxon>Rhizomicrobium</taxon>
    </lineage>
</organism>
<keyword evidence="5 12" id="KW-0963">Cytoplasm</keyword>
<accession>A0ABN1E6B0</accession>
<dbReference type="Gene3D" id="3.40.1280.10">
    <property type="match status" value="1"/>
</dbReference>
<dbReference type="CDD" id="cd18084">
    <property type="entry name" value="RsmE-like"/>
    <property type="match status" value="1"/>
</dbReference>
<comment type="catalytic activity">
    <reaction evidence="11 12">
        <text>uridine(1498) in 16S rRNA + S-adenosyl-L-methionine = N(3)-methyluridine(1498) in 16S rRNA + S-adenosyl-L-homocysteine + H(+)</text>
        <dbReference type="Rhea" id="RHEA:42920"/>
        <dbReference type="Rhea" id="RHEA-COMP:10283"/>
        <dbReference type="Rhea" id="RHEA-COMP:10284"/>
        <dbReference type="ChEBI" id="CHEBI:15378"/>
        <dbReference type="ChEBI" id="CHEBI:57856"/>
        <dbReference type="ChEBI" id="CHEBI:59789"/>
        <dbReference type="ChEBI" id="CHEBI:65315"/>
        <dbReference type="ChEBI" id="CHEBI:74502"/>
        <dbReference type="EC" id="2.1.1.193"/>
    </reaction>
</comment>
<comment type="caution">
    <text evidence="15">The sequence shown here is derived from an EMBL/GenBank/DDBJ whole genome shotgun (WGS) entry which is preliminary data.</text>
</comment>
<dbReference type="EMBL" id="BAAADD010000001">
    <property type="protein sequence ID" value="GAA0559616.1"/>
    <property type="molecule type" value="Genomic_DNA"/>
</dbReference>
<evidence type="ECO:0000256" key="10">
    <source>
        <dbReference type="ARBA" id="ARBA00025699"/>
    </source>
</evidence>
<evidence type="ECO:0000256" key="5">
    <source>
        <dbReference type="ARBA" id="ARBA00022490"/>
    </source>
</evidence>
<dbReference type="InterPro" id="IPR029028">
    <property type="entry name" value="Alpha/beta_knot_MTases"/>
</dbReference>
<dbReference type="InterPro" id="IPR046887">
    <property type="entry name" value="RsmE_PUA-like"/>
</dbReference>
<evidence type="ECO:0000256" key="2">
    <source>
        <dbReference type="ARBA" id="ARBA00005528"/>
    </source>
</evidence>
<dbReference type="InterPro" id="IPR006700">
    <property type="entry name" value="RsmE"/>
</dbReference>
<evidence type="ECO:0000256" key="9">
    <source>
        <dbReference type="ARBA" id="ARBA00022691"/>
    </source>
</evidence>
<evidence type="ECO:0000256" key="6">
    <source>
        <dbReference type="ARBA" id="ARBA00022552"/>
    </source>
</evidence>
<dbReference type="NCBIfam" id="TIGR00046">
    <property type="entry name" value="RsmE family RNA methyltransferase"/>
    <property type="match status" value="1"/>
</dbReference>
<evidence type="ECO:0000256" key="11">
    <source>
        <dbReference type="ARBA" id="ARBA00047944"/>
    </source>
</evidence>
<feature type="domain" description="Ribosomal RNA small subunit methyltransferase E methyltransferase" evidence="13">
    <location>
        <begin position="85"/>
        <end position="242"/>
    </location>
</feature>
<dbReference type="PIRSF" id="PIRSF015601">
    <property type="entry name" value="MTase_slr0722"/>
    <property type="match status" value="1"/>
</dbReference>
<dbReference type="SUPFAM" id="SSF75217">
    <property type="entry name" value="alpha/beta knot"/>
    <property type="match status" value="1"/>
</dbReference>
<evidence type="ECO:0000313" key="15">
    <source>
        <dbReference type="EMBL" id="GAA0559616.1"/>
    </source>
</evidence>
<dbReference type="InterPro" id="IPR029026">
    <property type="entry name" value="tRNA_m1G_MTases_N"/>
</dbReference>
<evidence type="ECO:0000256" key="7">
    <source>
        <dbReference type="ARBA" id="ARBA00022603"/>
    </source>
</evidence>
<dbReference type="SUPFAM" id="SSF88697">
    <property type="entry name" value="PUA domain-like"/>
    <property type="match status" value="1"/>
</dbReference>
<dbReference type="InterPro" id="IPR046886">
    <property type="entry name" value="RsmE_MTase_dom"/>
</dbReference>
<evidence type="ECO:0000259" key="13">
    <source>
        <dbReference type="Pfam" id="PF04452"/>
    </source>
</evidence>
<dbReference type="Proteomes" id="UP001499951">
    <property type="component" value="Unassembled WGS sequence"/>
</dbReference>
<evidence type="ECO:0000256" key="3">
    <source>
        <dbReference type="ARBA" id="ARBA00012328"/>
    </source>
</evidence>
<evidence type="ECO:0000256" key="4">
    <source>
        <dbReference type="ARBA" id="ARBA00013673"/>
    </source>
</evidence>
<protein>
    <recommendedName>
        <fullName evidence="4 12">Ribosomal RNA small subunit methyltransferase E</fullName>
        <ecNumber evidence="3 12">2.1.1.193</ecNumber>
    </recommendedName>
</protein>
<comment type="subcellular location">
    <subcellularLocation>
        <location evidence="1 12">Cytoplasm</location>
    </subcellularLocation>
</comment>
<dbReference type="RefSeq" id="WP_166931323.1">
    <property type="nucleotide sequence ID" value="NZ_BAAADD010000001.1"/>
</dbReference>
<keyword evidence="8 12" id="KW-0808">Transferase</keyword>
<gene>
    <name evidence="15" type="ORF">GCM10008942_05120</name>
</gene>
<evidence type="ECO:0000259" key="14">
    <source>
        <dbReference type="Pfam" id="PF20260"/>
    </source>
</evidence>
<comment type="similarity">
    <text evidence="2 12">Belongs to the RNA methyltransferase RsmE family.</text>
</comment>
<dbReference type="InterPro" id="IPR015947">
    <property type="entry name" value="PUA-like_sf"/>
</dbReference>
<reference evidence="15 16" key="1">
    <citation type="journal article" date="2019" name="Int. J. Syst. Evol. Microbiol.">
        <title>The Global Catalogue of Microorganisms (GCM) 10K type strain sequencing project: providing services to taxonomists for standard genome sequencing and annotation.</title>
        <authorList>
            <consortium name="The Broad Institute Genomics Platform"/>
            <consortium name="The Broad Institute Genome Sequencing Center for Infectious Disease"/>
            <person name="Wu L."/>
            <person name="Ma J."/>
        </authorList>
    </citation>
    <scope>NUCLEOTIDE SEQUENCE [LARGE SCALE GENOMIC DNA]</scope>
    <source>
        <strain evidence="15 16">JCM 15089</strain>
    </source>
</reference>
<sequence length="249" mass="27242">MSDDLTYPGGKLRLFVEAPLGANGRVVIEEGQAHYLLHVMRAKPGDRISLFNGRDGEWLAEVKETAKRTCTVECTVRIEPQSEVPDLWLVFAPVKKTPADYLTQKATELGVRVLQPVLTRRTIVTRVNTERMCANAVEAAEQSGRVTVPEIREPLSFDKLLAAWPAERRILFCDEGGDCLPIAEALRQAPAAPWAVFTGPEGGFDPAERAALRALPHVTPVSLGGRILRADTAALAALAVWQSVCGDWH</sequence>
<dbReference type="EC" id="2.1.1.193" evidence="3 12"/>
<keyword evidence="6 12" id="KW-0698">rRNA processing</keyword>
<dbReference type="PANTHER" id="PTHR30027">
    <property type="entry name" value="RIBOSOMAL RNA SMALL SUBUNIT METHYLTRANSFERASE E"/>
    <property type="match status" value="1"/>
</dbReference>
<keyword evidence="7 12" id="KW-0489">Methyltransferase</keyword>
<dbReference type="NCBIfam" id="NF008696">
    <property type="entry name" value="PRK11713.3-5"/>
    <property type="match status" value="1"/>
</dbReference>
<evidence type="ECO:0000256" key="12">
    <source>
        <dbReference type="PIRNR" id="PIRNR015601"/>
    </source>
</evidence>
<evidence type="ECO:0000313" key="16">
    <source>
        <dbReference type="Proteomes" id="UP001499951"/>
    </source>
</evidence>
<name>A0ABN1E6B0_9PROT</name>
<proteinExistence type="inferred from homology"/>
<keyword evidence="16" id="KW-1185">Reference proteome</keyword>
<dbReference type="Gene3D" id="2.40.240.20">
    <property type="entry name" value="Hypothetical PUA domain-like, domain 1"/>
    <property type="match status" value="1"/>
</dbReference>
<evidence type="ECO:0000256" key="8">
    <source>
        <dbReference type="ARBA" id="ARBA00022679"/>
    </source>
</evidence>
<dbReference type="PANTHER" id="PTHR30027:SF3">
    <property type="entry name" value="16S RRNA (URACIL(1498)-N(3))-METHYLTRANSFERASE"/>
    <property type="match status" value="1"/>
</dbReference>
<feature type="domain" description="Ribosomal RNA small subunit methyltransferase E PUA-like" evidence="14">
    <location>
        <begin position="29"/>
        <end position="73"/>
    </location>
</feature>
<dbReference type="Pfam" id="PF04452">
    <property type="entry name" value="Methyltrans_RNA"/>
    <property type="match status" value="1"/>
</dbReference>